<organism evidence="1 2">
    <name type="scientific">Lithocarpus litseifolius</name>
    <dbReference type="NCBI Taxonomy" id="425828"/>
    <lineage>
        <taxon>Eukaryota</taxon>
        <taxon>Viridiplantae</taxon>
        <taxon>Streptophyta</taxon>
        <taxon>Embryophyta</taxon>
        <taxon>Tracheophyta</taxon>
        <taxon>Spermatophyta</taxon>
        <taxon>Magnoliopsida</taxon>
        <taxon>eudicotyledons</taxon>
        <taxon>Gunneridae</taxon>
        <taxon>Pentapetalae</taxon>
        <taxon>rosids</taxon>
        <taxon>fabids</taxon>
        <taxon>Fagales</taxon>
        <taxon>Fagaceae</taxon>
        <taxon>Lithocarpus</taxon>
    </lineage>
</organism>
<comment type="caution">
    <text evidence="1">The sequence shown here is derived from an EMBL/GenBank/DDBJ whole genome shotgun (WGS) entry which is preliminary data.</text>
</comment>
<evidence type="ECO:0000313" key="2">
    <source>
        <dbReference type="Proteomes" id="UP001459277"/>
    </source>
</evidence>
<keyword evidence="2" id="KW-1185">Reference proteome</keyword>
<name>A0AAW2BHB4_9ROSI</name>
<dbReference type="EMBL" id="JAZDWU010000012">
    <property type="protein sequence ID" value="KAK9984641.1"/>
    <property type="molecule type" value="Genomic_DNA"/>
</dbReference>
<protein>
    <submittedName>
        <fullName evidence="1">Uncharacterized protein</fullName>
    </submittedName>
</protein>
<reference evidence="1 2" key="1">
    <citation type="submission" date="2024-01" db="EMBL/GenBank/DDBJ databases">
        <title>A telomere-to-telomere, gap-free genome of sweet tea (Lithocarpus litseifolius).</title>
        <authorList>
            <person name="Zhou J."/>
        </authorList>
    </citation>
    <scope>NUCLEOTIDE SEQUENCE [LARGE SCALE GENOMIC DNA]</scope>
    <source>
        <strain evidence="1">Zhou-2022a</strain>
        <tissue evidence="1">Leaf</tissue>
    </source>
</reference>
<gene>
    <name evidence="1" type="ORF">SO802_034166</name>
</gene>
<sequence>MGRFKYFVESDFAIEAFKTKYNIPQGVNLRYCSPEQILTNRDVGEVVIPVIAFLEGGMTLPMGPITRDYLLNHRLCPHQCAPNLFRVLGNIDALNARMNLGLRWHDVVHMYECYQLTDAGFYLKSRSSIVRMVSCFPKSNKGMKDDYVIVSGEWHDGLHCPTREGDLGGTEETLLLRLNKLLRSEIYISANGQLRAIHEIFGFRPLSSAFQDVVNTIRAGDSRINRIDVSQPRFLASDDLPPVVLPPQPNLQQVATPREEIMSSRLSLEDEIDQFKFEEEEEKGPGRFVVLSDSEGDLDKASLVHPPELVITRVGNSS</sequence>
<dbReference type="Proteomes" id="UP001459277">
    <property type="component" value="Unassembled WGS sequence"/>
</dbReference>
<proteinExistence type="predicted"/>
<evidence type="ECO:0000313" key="1">
    <source>
        <dbReference type="EMBL" id="KAK9984641.1"/>
    </source>
</evidence>
<dbReference type="AlphaFoldDB" id="A0AAW2BHB4"/>
<accession>A0AAW2BHB4</accession>